<evidence type="ECO:0000256" key="2">
    <source>
        <dbReference type="ARBA" id="ARBA00005698"/>
    </source>
</evidence>
<evidence type="ECO:0000256" key="1">
    <source>
        <dbReference type="ARBA" id="ARBA00004225"/>
    </source>
</evidence>
<keyword evidence="6 15" id="KW-0679">Respiratory chain</keyword>
<feature type="transmembrane region" description="Helical" evidence="15">
    <location>
        <begin position="12"/>
        <end position="34"/>
    </location>
</feature>
<evidence type="ECO:0000256" key="15">
    <source>
        <dbReference type="RuleBase" id="RU004430"/>
    </source>
</evidence>
<dbReference type="InterPro" id="IPR001457">
    <property type="entry name" value="NADH_UbQ/plastoQ_OxRdtase_su6"/>
</dbReference>
<evidence type="ECO:0000256" key="10">
    <source>
        <dbReference type="ARBA" id="ARBA00022989"/>
    </source>
</evidence>
<dbReference type="Pfam" id="PF00499">
    <property type="entry name" value="Oxidored_q3"/>
    <property type="match status" value="1"/>
</dbReference>
<evidence type="ECO:0000256" key="3">
    <source>
        <dbReference type="ARBA" id="ARBA00012944"/>
    </source>
</evidence>
<keyword evidence="7 15" id="KW-0812">Transmembrane</keyword>
<sequence length="163" mass="18841">MIFIILNLTFSILFMCLSHPLSLGLTLIIQTFLISMITGMMCYNFWFSYILFLIMIGGMLILFIYMTSIASNEKFSFSPKLSIFTVLTITLSMFYSLFYMSLDDVTNNDMTNYNTNMLNISMIKYTYTPMNVILTFMIVYLFITLVATVKIVDKKSGPLRPKN</sequence>
<evidence type="ECO:0000256" key="4">
    <source>
        <dbReference type="ARBA" id="ARBA00021095"/>
    </source>
</evidence>
<protein>
    <recommendedName>
        <fullName evidence="4 15">NADH-ubiquinone oxidoreductase chain 6</fullName>
        <ecNumber evidence="3 15">7.1.1.2</ecNumber>
    </recommendedName>
</protein>
<keyword evidence="11 15" id="KW-0520">NAD</keyword>
<feature type="transmembrane region" description="Helical" evidence="15">
    <location>
        <begin position="81"/>
        <end position="102"/>
    </location>
</feature>
<keyword evidence="10 15" id="KW-1133">Transmembrane helix</keyword>
<name>A0A8K1I4Y4_9CUCU</name>
<evidence type="ECO:0000256" key="11">
    <source>
        <dbReference type="ARBA" id="ARBA00023027"/>
    </source>
</evidence>
<keyword evidence="13 15" id="KW-0472">Membrane</keyword>
<keyword evidence="12 15" id="KW-0496">Mitochondrion</keyword>
<gene>
    <name evidence="16" type="primary">ND6</name>
</gene>
<keyword evidence="15" id="KW-0830">Ubiquinone</keyword>
<proteinExistence type="inferred from homology"/>
<dbReference type="PANTHER" id="PTHR11435">
    <property type="entry name" value="NADH UBIQUINONE OXIDOREDUCTASE SUBUNIT ND6"/>
    <property type="match status" value="1"/>
</dbReference>
<accession>A0A8K1I4Y4</accession>
<feature type="transmembrane region" description="Helical" evidence="15">
    <location>
        <begin position="132"/>
        <end position="152"/>
    </location>
</feature>
<dbReference type="AlphaFoldDB" id="A0A8K1I4Y4"/>
<dbReference type="GO" id="GO:0031966">
    <property type="term" value="C:mitochondrial membrane"/>
    <property type="evidence" value="ECO:0007669"/>
    <property type="project" value="UniProtKB-SubCell"/>
</dbReference>
<evidence type="ECO:0000313" key="16">
    <source>
        <dbReference type="EMBL" id="UBU96226.1"/>
    </source>
</evidence>
<organism evidence="16">
    <name type="scientific">Epicauta hirticornis</name>
    <dbReference type="NCBI Taxonomy" id="1884678"/>
    <lineage>
        <taxon>Eukaryota</taxon>
        <taxon>Metazoa</taxon>
        <taxon>Ecdysozoa</taxon>
        <taxon>Arthropoda</taxon>
        <taxon>Hexapoda</taxon>
        <taxon>Insecta</taxon>
        <taxon>Pterygota</taxon>
        <taxon>Neoptera</taxon>
        <taxon>Endopterygota</taxon>
        <taxon>Coleoptera</taxon>
        <taxon>Polyphaga</taxon>
        <taxon>Cucujiformia</taxon>
        <taxon>Meloidae</taxon>
        <taxon>Meloinae</taxon>
        <taxon>Epicauta</taxon>
    </lineage>
</organism>
<comment type="similarity">
    <text evidence="2 15">Belongs to the complex I subunit 6 family.</text>
</comment>
<evidence type="ECO:0000256" key="6">
    <source>
        <dbReference type="ARBA" id="ARBA00022660"/>
    </source>
</evidence>
<evidence type="ECO:0000256" key="7">
    <source>
        <dbReference type="ARBA" id="ARBA00022692"/>
    </source>
</evidence>
<dbReference type="PANTHER" id="PTHR11435:SF1">
    <property type="entry name" value="NADH-UBIQUINONE OXIDOREDUCTASE CHAIN 6"/>
    <property type="match status" value="1"/>
</dbReference>
<evidence type="ECO:0000256" key="12">
    <source>
        <dbReference type="ARBA" id="ARBA00023128"/>
    </source>
</evidence>
<keyword evidence="5 15" id="KW-0813">Transport</keyword>
<dbReference type="EMBL" id="MW476522">
    <property type="protein sequence ID" value="UBU96226.1"/>
    <property type="molecule type" value="Genomic_DNA"/>
</dbReference>
<reference evidence="16" key="1">
    <citation type="submission" date="2021-01" db="EMBL/GenBank/DDBJ databases">
        <title>Epicauta hirticornis mitochondrion, complete genome.</title>
        <authorList>
            <person name="Zhou Z."/>
            <person name="Liu Y."/>
            <person name="Chen X."/>
        </authorList>
    </citation>
    <scope>NUCLEOTIDE SEQUENCE</scope>
</reference>
<comment type="function">
    <text evidence="15">Core subunit of the mitochondrial membrane respiratory chain NADH dehydrogenase (Complex I) which catalyzes electron transfer from NADH through the respiratory chain, using ubiquinone as an electron acceptor. Essential for the catalytic activity and assembly of complex I.</text>
</comment>
<geneLocation type="mitochondrion" evidence="16"/>
<dbReference type="EC" id="7.1.1.2" evidence="3 15"/>
<evidence type="ECO:0000256" key="9">
    <source>
        <dbReference type="ARBA" id="ARBA00022982"/>
    </source>
</evidence>
<evidence type="ECO:0000256" key="5">
    <source>
        <dbReference type="ARBA" id="ARBA00022448"/>
    </source>
</evidence>
<dbReference type="GO" id="GO:0008137">
    <property type="term" value="F:NADH dehydrogenase (ubiquinone) activity"/>
    <property type="evidence" value="ECO:0007669"/>
    <property type="project" value="UniProtKB-UniRule"/>
</dbReference>
<evidence type="ECO:0000256" key="13">
    <source>
        <dbReference type="ARBA" id="ARBA00023136"/>
    </source>
</evidence>
<keyword evidence="9 15" id="KW-0249">Electron transport</keyword>
<comment type="catalytic activity">
    <reaction evidence="14 15">
        <text>a ubiquinone + NADH + 5 H(+)(in) = a ubiquinol + NAD(+) + 4 H(+)(out)</text>
        <dbReference type="Rhea" id="RHEA:29091"/>
        <dbReference type="Rhea" id="RHEA-COMP:9565"/>
        <dbReference type="Rhea" id="RHEA-COMP:9566"/>
        <dbReference type="ChEBI" id="CHEBI:15378"/>
        <dbReference type="ChEBI" id="CHEBI:16389"/>
        <dbReference type="ChEBI" id="CHEBI:17976"/>
        <dbReference type="ChEBI" id="CHEBI:57540"/>
        <dbReference type="ChEBI" id="CHEBI:57945"/>
        <dbReference type="EC" id="7.1.1.2"/>
    </reaction>
</comment>
<feature type="transmembrane region" description="Helical" evidence="15">
    <location>
        <begin position="46"/>
        <end position="69"/>
    </location>
</feature>
<dbReference type="InterPro" id="IPR050269">
    <property type="entry name" value="ComplexI_Subunit6"/>
</dbReference>
<evidence type="ECO:0000256" key="8">
    <source>
        <dbReference type="ARBA" id="ARBA00022967"/>
    </source>
</evidence>
<evidence type="ECO:0000256" key="14">
    <source>
        <dbReference type="ARBA" id="ARBA00049551"/>
    </source>
</evidence>
<comment type="subcellular location">
    <subcellularLocation>
        <location evidence="1 15">Mitochondrion membrane</location>
        <topology evidence="1 15">Multi-pass membrane protein</topology>
    </subcellularLocation>
</comment>
<keyword evidence="8 15" id="KW-1278">Translocase</keyword>